<dbReference type="AlphaFoldDB" id="A0A1X0XIA6"/>
<evidence type="ECO:0008006" key="4">
    <source>
        <dbReference type="Google" id="ProtNLM"/>
    </source>
</evidence>
<reference evidence="2 3" key="1">
    <citation type="submission" date="2017-03" db="EMBL/GenBank/DDBJ databases">
        <title>Genomic insights into Mycobacterium simiae human colonization.</title>
        <authorList>
            <person name="Steffani J.L."/>
            <person name="Brunck M.E."/>
            <person name="Cruz E."/>
            <person name="Montiel R."/>
            <person name="Barona F."/>
        </authorList>
    </citation>
    <scope>NUCLEOTIDE SEQUENCE [LARGE SCALE GENOMIC DNA]</scope>
    <source>
        <strain evidence="2 3">MsiGto</strain>
    </source>
</reference>
<evidence type="ECO:0000313" key="2">
    <source>
        <dbReference type="EMBL" id="ORJ52603.1"/>
    </source>
</evidence>
<feature type="region of interest" description="Disordered" evidence="1">
    <location>
        <begin position="1"/>
        <end position="28"/>
    </location>
</feature>
<dbReference type="Pfam" id="PF10817">
    <property type="entry name" value="DUF2563"/>
    <property type="match status" value="1"/>
</dbReference>
<name>A0A1X0XIA6_MYCSI</name>
<sequence>MFVDPGSLHAGGNQSHRAGGHAQKAADQLSRGPLLSGMFGEFPTAGEFHNAIGAGQAKHVQSLRVHHVALTAIGSKAHGAASEFSDMDERNAAKLRAVRCSSAT</sequence>
<dbReference type="EMBL" id="MZZM01000046">
    <property type="protein sequence ID" value="ORJ52603.1"/>
    <property type="molecule type" value="Genomic_DNA"/>
</dbReference>
<dbReference type="RefSeq" id="WP_084954229.1">
    <property type="nucleotide sequence ID" value="NZ_MZZM01000046.1"/>
</dbReference>
<dbReference type="Proteomes" id="UP000193040">
    <property type="component" value="Unassembled WGS sequence"/>
</dbReference>
<evidence type="ECO:0000313" key="3">
    <source>
        <dbReference type="Proteomes" id="UP000193040"/>
    </source>
</evidence>
<comment type="caution">
    <text evidence="2">The sequence shown here is derived from an EMBL/GenBank/DDBJ whole genome shotgun (WGS) entry which is preliminary data.</text>
</comment>
<dbReference type="InterPro" id="IPR022534">
    <property type="entry name" value="DUF2563"/>
</dbReference>
<gene>
    <name evidence="2" type="ORF">B5M45_30925</name>
</gene>
<protein>
    <recommendedName>
        <fullName evidence="4">DUF2563 family protein</fullName>
    </recommendedName>
</protein>
<keyword evidence="3" id="KW-1185">Reference proteome</keyword>
<proteinExistence type="predicted"/>
<accession>A0A1X0XIA6</accession>
<organism evidence="2 3">
    <name type="scientific">Mycobacterium simiae</name>
    <name type="common">Mycobacterium habana</name>
    <dbReference type="NCBI Taxonomy" id="1784"/>
    <lineage>
        <taxon>Bacteria</taxon>
        <taxon>Bacillati</taxon>
        <taxon>Actinomycetota</taxon>
        <taxon>Actinomycetes</taxon>
        <taxon>Mycobacteriales</taxon>
        <taxon>Mycobacteriaceae</taxon>
        <taxon>Mycobacterium</taxon>
        <taxon>Mycobacterium simiae complex</taxon>
    </lineage>
</organism>
<evidence type="ECO:0000256" key="1">
    <source>
        <dbReference type="SAM" id="MobiDB-lite"/>
    </source>
</evidence>